<reference evidence="1 2" key="1">
    <citation type="submission" date="2021-06" db="EMBL/GenBank/DDBJ databases">
        <authorList>
            <person name="Kallberg Y."/>
            <person name="Tangrot J."/>
            <person name="Rosling A."/>
        </authorList>
    </citation>
    <scope>NUCLEOTIDE SEQUENCE [LARGE SCALE GENOMIC DNA]</scope>
    <source>
        <strain evidence="1 2">120-4 pot B 10/14</strain>
    </source>
</reference>
<keyword evidence="2" id="KW-1185">Reference proteome</keyword>
<sequence>GKRKIGSDMTEEDRKDFGLFRENIRKKFQIEIENIGGKWEDKDIENLSGCLELEELMIRKYKKNRLENRENLVFYMDGFLVRTSAKKGEIDKMVASWVQVGLDKEKILDTGYVSTQEWLLSTKLELLAI</sequence>
<evidence type="ECO:0000313" key="2">
    <source>
        <dbReference type="Proteomes" id="UP000789901"/>
    </source>
</evidence>
<comment type="caution">
    <text evidence="1">The sequence shown here is derived from an EMBL/GenBank/DDBJ whole genome shotgun (WGS) entry which is preliminary data.</text>
</comment>
<gene>
    <name evidence="1" type="ORF">GMARGA_LOCUS18651</name>
</gene>
<dbReference type="Proteomes" id="UP000789901">
    <property type="component" value="Unassembled WGS sequence"/>
</dbReference>
<feature type="non-terminal residue" evidence="1">
    <location>
        <position position="1"/>
    </location>
</feature>
<proteinExistence type="predicted"/>
<dbReference type="EMBL" id="CAJVQB010015032">
    <property type="protein sequence ID" value="CAG8772108.1"/>
    <property type="molecule type" value="Genomic_DNA"/>
</dbReference>
<accession>A0ABN7VHC1</accession>
<organism evidence="1 2">
    <name type="scientific">Gigaspora margarita</name>
    <dbReference type="NCBI Taxonomy" id="4874"/>
    <lineage>
        <taxon>Eukaryota</taxon>
        <taxon>Fungi</taxon>
        <taxon>Fungi incertae sedis</taxon>
        <taxon>Mucoromycota</taxon>
        <taxon>Glomeromycotina</taxon>
        <taxon>Glomeromycetes</taxon>
        <taxon>Diversisporales</taxon>
        <taxon>Gigasporaceae</taxon>
        <taxon>Gigaspora</taxon>
    </lineage>
</organism>
<evidence type="ECO:0000313" key="1">
    <source>
        <dbReference type="EMBL" id="CAG8772108.1"/>
    </source>
</evidence>
<protein>
    <submittedName>
        <fullName evidence="1">34379_t:CDS:1</fullName>
    </submittedName>
</protein>
<name>A0ABN7VHC1_GIGMA</name>